<proteinExistence type="predicted"/>
<evidence type="ECO:0000313" key="2">
    <source>
        <dbReference type="EMBL" id="RAW57185.1"/>
    </source>
</evidence>
<dbReference type="EMBL" id="PRLA01000003">
    <property type="protein sequence ID" value="RAW50842.1"/>
    <property type="molecule type" value="Genomic_DNA"/>
</dbReference>
<protein>
    <submittedName>
        <fullName evidence="2">Uncharacterized protein</fullName>
    </submittedName>
</protein>
<evidence type="ECO:0000313" key="3">
    <source>
        <dbReference type="Proteomes" id="UP000250997"/>
    </source>
</evidence>
<dbReference type="AlphaFoldDB" id="A0A2A6ZLR1"/>
<dbReference type="OrthoDB" id="1955224at2"/>
<dbReference type="Proteomes" id="UP000250997">
    <property type="component" value="Unassembled WGS sequence"/>
</dbReference>
<comment type="caution">
    <text evidence="2">The sequence shown here is derived from an EMBL/GenBank/DDBJ whole genome shotgun (WGS) entry which is preliminary data.</text>
</comment>
<accession>A0A2A6ZLR1</accession>
<gene>
    <name evidence="2" type="ORF">C4N24_08145</name>
    <name evidence="1" type="ORF">C4N27_05365</name>
</gene>
<dbReference type="Proteomes" id="UP000251281">
    <property type="component" value="Unassembled WGS sequence"/>
</dbReference>
<sequence>MRRRVLPAVHHYNGEKGAFWQTQRKFFYFPCLLPTTIRRCGLPKIFENGRKKSSKPFQDLLLICRCDGRRY</sequence>
<name>A0A2A6ZLR1_9FIRM</name>
<reference evidence="3 4" key="1">
    <citation type="submission" date="2018-02" db="EMBL/GenBank/DDBJ databases">
        <title>Complete genome sequencing of Faecalibacterium prausnitzii strains isolated from the human gut.</title>
        <authorList>
            <person name="Fitzgerald B.C."/>
            <person name="Shkoporov A.N."/>
            <person name="Ross P.R."/>
            <person name="Hill C."/>
        </authorList>
    </citation>
    <scope>NUCLEOTIDE SEQUENCE [LARGE SCALE GENOMIC DNA]</scope>
    <source>
        <strain evidence="2 4">APC923/51-1</strain>
        <strain evidence="1 3">APC942/18-1</strain>
    </source>
</reference>
<evidence type="ECO:0000313" key="1">
    <source>
        <dbReference type="EMBL" id="RAW50842.1"/>
    </source>
</evidence>
<evidence type="ECO:0000313" key="4">
    <source>
        <dbReference type="Proteomes" id="UP000251281"/>
    </source>
</evidence>
<dbReference type="EMBL" id="PRLD01000007">
    <property type="protein sequence ID" value="RAW57185.1"/>
    <property type="molecule type" value="Genomic_DNA"/>
</dbReference>
<organism evidence="2 4">
    <name type="scientific">Faecalibacterium prausnitzii</name>
    <dbReference type="NCBI Taxonomy" id="853"/>
    <lineage>
        <taxon>Bacteria</taxon>
        <taxon>Bacillati</taxon>
        <taxon>Bacillota</taxon>
        <taxon>Clostridia</taxon>
        <taxon>Eubacteriales</taxon>
        <taxon>Oscillospiraceae</taxon>
        <taxon>Faecalibacterium</taxon>
    </lineage>
</organism>